<dbReference type="AlphaFoldDB" id="A0AAU8IRN2"/>
<accession>A0AAU8IRN2</accession>
<gene>
    <name evidence="1" type="ORF">ABII15_12340</name>
</gene>
<reference evidence="1" key="1">
    <citation type="submission" date="2024-06" db="EMBL/GenBank/DDBJ databases">
        <title>Streptomyces sp. strain HUAS MG91 genome sequences.</title>
        <authorList>
            <person name="Mo P."/>
        </authorList>
    </citation>
    <scope>NUCLEOTIDE SEQUENCE</scope>
    <source>
        <strain evidence="1">HUAS MG91</strain>
    </source>
</reference>
<name>A0AAU8IRN2_9ACTN</name>
<proteinExistence type="predicted"/>
<dbReference type="KEGG" id="stac:ABII15_12340"/>
<dbReference type="RefSeq" id="WP_353942352.1">
    <property type="nucleotide sequence ID" value="NZ_CP159534.1"/>
</dbReference>
<protein>
    <submittedName>
        <fullName evidence="1">Uncharacterized protein</fullName>
    </submittedName>
</protein>
<dbReference type="EMBL" id="CP159534">
    <property type="protein sequence ID" value="XCJ70714.1"/>
    <property type="molecule type" value="Genomic_DNA"/>
</dbReference>
<sequence length="77" mass="8954">MDLPDSLTDLQRAADEEGRKIEHLDDGERERQRSVWFDAAARVQEAVTRYAEENGLDPHDVEKRLRQAARHLPQSEE</sequence>
<evidence type="ECO:0000313" key="1">
    <source>
        <dbReference type="EMBL" id="XCJ70714.1"/>
    </source>
</evidence>
<organism evidence="1">
    <name type="scientific">Streptomyces tabacisoli</name>
    <dbReference type="NCBI Taxonomy" id="3156398"/>
    <lineage>
        <taxon>Bacteria</taxon>
        <taxon>Bacillati</taxon>
        <taxon>Actinomycetota</taxon>
        <taxon>Actinomycetes</taxon>
        <taxon>Kitasatosporales</taxon>
        <taxon>Streptomycetaceae</taxon>
        <taxon>Streptomyces</taxon>
    </lineage>
</organism>